<evidence type="ECO:0000313" key="2">
    <source>
        <dbReference type="Proteomes" id="UP001206925"/>
    </source>
</evidence>
<evidence type="ECO:0000313" key="1">
    <source>
        <dbReference type="EMBL" id="KAI7751694.1"/>
    </source>
</evidence>
<reference evidence="1" key="1">
    <citation type="submission" date="2022-06" db="EMBL/GenBank/DDBJ databases">
        <title>Uncovering the hologenomic basis of an extraordinary plant invasion.</title>
        <authorList>
            <person name="Bieker V.C."/>
            <person name="Martin M.D."/>
            <person name="Gilbert T."/>
            <person name="Hodgins K."/>
            <person name="Battlay P."/>
            <person name="Petersen B."/>
            <person name="Wilson J."/>
        </authorList>
    </citation>
    <scope>NUCLEOTIDE SEQUENCE</scope>
    <source>
        <strain evidence="1">AA19_3_7</strain>
        <tissue evidence="1">Leaf</tissue>
    </source>
</reference>
<sequence>MMQRAYQSHVYRPTMLATALYAMSVMLATGGMRDLRASGYPLDTQHDFIYAFSTLPKHLIIYKDMNHLGTREGSR</sequence>
<comment type="caution">
    <text evidence="1">The sequence shown here is derived from an EMBL/GenBank/DDBJ whole genome shotgun (WGS) entry which is preliminary data.</text>
</comment>
<keyword evidence="2" id="KW-1185">Reference proteome</keyword>
<dbReference type="Proteomes" id="UP001206925">
    <property type="component" value="Unassembled WGS sequence"/>
</dbReference>
<gene>
    <name evidence="1" type="ORF">M8C21_021271</name>
</gene>
<dbReference type="AlphaFoldDB" id="A0AAD5D1D9"/>
<accession>A0AAD5D1D9</accession>
<name>A0AAD5D1D9_AMBAR</name>
<protein>
    <submittedName>
        <fullName evidence="1">Uncharacterized protein</fullName>
    </submittedName>
</protein>
<organism evidence="1 2">
    <name type="scientific">Ambrosia artemisiifolia</name>
    <name type="common">Common ragweed</name>
    <dbReference type="NCBI Taxonomy" id="4212"/>
    <lineage>
        <taxon>Eukaryota</taxon>
        <taxon>Viridiplantae</taxon>
        <taxon>Streptophyta</taxon>
        <taxon>Embryophyta</taxon>
        <taxon>Tracheophyta</taxon>
        <taxon>Spermatophyta</taxon>
        <taxon>Magnoliopsida</taxon>
        <taxon>eudicotyledons</taxon>
        <taxon>Gunneridae</taxon>
        <taxon>Pentapetalae</taxon>
        <taxon>asterids</taxon>
        <taxon>campanulids</taxon>
        <taxon>Asterales</taxon>
        <taxon>Asteraceae</taxon>
        <taxon>Asteroideae</taxon>
        <taxon>Heliantheae alliance</taxon>
        <taxon>Heliantheae</taxon>
        <taxon>Ambrosia</taxon>
    </lineage>
</organism>
<proteinExistence type="predicted"/>
<dbReference type="EMBL" id="JAMZMK010005841">
    <property type="protein sequence ID" value="KAI7751694.1"/>
    <property type="molecule type" value="Genomic_DNA"/>
</dbReference>